<accession>B2MUS6</accession>
<protein>
    <submittedName>
        <fullName evidence="5">Outer membrane protein</fullName>
    </submittedName>
</protein>
<feature type="coiled-coil region" evidence="3">
    <location>
        <begin position="50"/>
        <end position="117"/>
    </location>
</feature>
<dbReference type="SUPFAM" id="SSF111384">
    <property type="entry name" value="OmpH-like"/>
    <property type="match status" value="1"/>
</dbReference>
<evidence type="ECO:0000256" key="3">
    <source>
        <dbReference type="SAM" id="Coils"/>
    </source>
</evidence>
<dbReference type="GO" id="GO:0005829">
    <property type="term" value="C:cytosol"/>
    <property type="evidence" value="ECO:0007669"/>
    <property type="project" value="TreeGrafter"/>
</dbReference>
<dbReference type="PANTHER" id="PTHR35089:SF1">
    <property type="entry name" value="CHAPERONE PROTEIN SKP"/>
    <property type="match status" value="1"/>
</dbReference>
<evidence type="ECO:0000313" key="5">
    <source>
        <dbReference type="EMBL" id="ACC77462.1"/>
    </source>
</evidence>
<name>B2MUS6_LAWIN</name>
<dbReference type="SMART" id="SM00935">
    <property type="entry name" value="OmpH"/>
    <property type="match status" value="1"/>
</dbReference>
<reference evidence="5" key="1">
    <citation type="submission" date="2008-04" db="EMBL/GenBank/DDBJ databases">
        <title>Lawsonia intracellularis strain GX OMP gene.</title>
        <authorList>
            <person name="Huang W.J."/>
            <person name="Xie L.H."/>
            <person name="Xiao A.H."/>
            <person name="Lan J.N."/>
            <person name="Zhang N."/>
        </authorList>
    </citation>
    <scope>NUCLEOTIDE SEQUENCE</scope>
    <source>
        <strain evidence="5">GX</strain>
    </source>
</reference>
<dbReference type="AlphaFoldDB" id="B2MUS6"/>
<keyword evidence="2 4" id="KW-0732">Signal</keyword>
<dbReference type="GO" id="GO:0050821">
    <property type="term" value="P:protein stabilization"/>
    <property type="evidence" value="ECO:0007669"/>
    <property type="project" value="TreeGrafter"/>
</dbReference>
<dbReference type="InterPro" id="IPR005632">
    <property type="entry name" value="Chaperone_Skp"/>
</dbReference>
<dbReference type="EMBL" id="EU621794">
    <property type="protein sequence ID" value="ACC77462.1"/>
    <property type="molecule type" value="Genomic_DNA"/>
</dbReference>
<proteinExistence type="inferred from homology"/>
<evidence type="ECO:0000256" key="1">
    <source>
        <dbReference type="ARBA" id="ARBA00009091"/>
    </source>
</evidence>
<dbReference type="InterPro" id="IPR024930">
    <property type="entry name" value="Skp_dom_sf"/>
</dbReference>
<feature type="signal peptide" evidence="4">
    <location>
        <begin position="1"/>
        <end position="22"/>
    </location>
</feature>
<evidence type="ECO:0000256" key="2">
    <source>
        <dbReference type="ARBA" id="ARBA00022729"/>
    </source>
</evidence>
<sequence length="186" mass="20805">MKVKTLSMAILACLLVANSAFSADFPIGVFNSQSIAMESEAAKAAQKKLQSEFGNEKTQLEKQAKDLQTKADDLQAKSAAMSNQAREDKQREFLELRRNFEEKSRDFAIRVEQAENTLRQYLAEQIYLAAETIAKKKGLKLVLDSASGSVMYLEKNLDITKEILEAINAAWKKGGSKLPEMPNRKK</sequence>
<dbReference type="Gene3D" id="3.30.910.20">
    <property type="entry name" value="Skp domain"/>
    <property type="match status" value="1"/>
</dbReference>
<dbReference type="Pfam" id="PF03938">
    <property type="entry name" value="OmpH"/>
    <property type="match status" value="1"/>
</dbReference>
<dbReference type="PANTHER" id="PTHR35089">
    <property type="entry name" value="CHAPERONE PROTEIN SKP"/>
    <property type="match status" value="1"/>
</dbReference>
<comment type="similarity">
    <text evidence="1">Belongs to the Skp family.</text>
</comment>
<dbReference type="GO" id="GO:0051082">
    <property type="term" value="F:unfolded protein binding"/>
    <property type="evidence" value="ECO:0007669"/>
    <property type="project" value="InterPro"/>
</dbReference>
<keyword evidence="3" id="KW-0175">Coiled coil</keyword>
<organism evidence="5">
    <name type="scientific">Lawsonia intracellularis</name>
    <dbReference type="NCBI Taxonomy" id="29546"/>
    <lineage>
        <taxon>Bacteria</taxon>
        <taxon>Pseudomonadati</taxon>
        <taxon>Thermodesulfobacteriota</taxon>
        <taxon>Desulfovibrionia</taxon>
        <taxon>Desulfovibrionales</taxon>
        <taxon>Desulfovibrionaceae</taxon>
        <taxon>Lawsonia</taxon>
    </lineage>
</organism>
<feature type="chain" id="PRO_5002780881" evidence="4">
    <location>
        <begin position="23"/>
        <end position="186"/>
    </location>
</feature>
<evidence type="ECO:0000256" key="4">
    <source>
        <dbReference type="SAM" id="SignalP"/>
    </source>
</evidence>